<dbReference type="SMART" id="SM00448">
    <property type="entry name" value="REC"/>
    <property type="match status" value="1"/>
</dbReference>
<dbReference type="VEuPathDB" id="FungiDB:TRICI_002375"/>
<evidence type="ECO:0000256" key="4">
    <source>
        <dbReference type="ARBA" id="ARBA00022679"/>
    </source>
</evidence>
<dbReference type="GO" id="GO:0004674">
    <property type="term" value="F:protein serine/threonine kinase activity"/>
    <property type="evidence" value="ECO:0007669"/>
    <property type="project" value="UniProtKB-KW"/>
</dbReference>
<dbReference type="InterPro" id="IPR011006">
    <property type="entry name" value="CheY-like_superfamily"/>
</dbReference>
<evidence type="ECO:0000259" key="12">
    <source>
        <dbReference type="PROSITE" id="PS50011"/>
    </source>
</evidence>
<feature type="compositionally biased region" description="Polar residues" evidence="11">
    <location>
        <begin position="591"/>
        <end position="600"/>
    </location>
</feature>
<feature type="compositionally biased region" description="Low complexity" evidence="11">
    <location>
        <begin position="1225"/>
        <end position="1289"/>
    </location>
</feature>
<proteinExistence type="predicted"/>
<feature type="compositionally biased region" description="Polar residues" evidence="11">
    <location>
        <begin position="503"/>
        <end position="522"/>
    </location>
</feature>
<feature type="region of interest" description="Disordered" evidence="11">
    <location>
        <begin position="112"/>
        <end position="162"/>
    </location>
</feature>
<dbReference type="InterPro" id="IPR011009">
    <property type="entry name" value="Kinase-like_dom_sf"/>
</dbReference>
<dbReference type="FunFam" id="1.10.510.10:FF:000340">
    <property type="entry name" value="Serine threonine protein kinase"/>
    <property type="match status" value="1"/>
</dbReference>
<keyword evidence="6" id="KW-0418">Kinase</keyword>
<keyword evidence="2" id="KW-0723">Serine/threonine-protein kinase</keyword>
<evidence type="ECO:0000256" key="9">
    <source>
        <dbReference type="ARBA" id="ARBA00048679"/>
    </source>
</evidence>
<dbReference type="SUPFAM" id="SSF56112">
    <property type="entry name" value="Protein kinase-like (PK-like)"/>
    <property type="match status" value="1"/>
</dbReference>
<dbReference type="PROSITE" id="PS50011">
    <property type="entry name" value="PROTEIN_KINASE_DOM"/>
    <property type="match status" value="1"/>
</dbReference>
<evidence type="ECO:0000256" key="11">
    <source>
        <dbReference type="SAM" id="MobiDB-lite"/>
    </source>
</evidence>
<name>A0A642V890_9ASCO</name>
<dbReference type="PANTHER" id="PTHR24356:SF1">
    <property type="entry name" value="SERINE_THREONINE-PROTEIN KINASE GREATWALL"/>
    <property type="match status" value="1"/>
</dbReference>
<evidence type="ECO:0000256" key="10">
    <source>
        <dbReference type="PROSITE-ProRule" id="PRU00169"/>
    </source>
</evidence>
<dbReference type="PANTHER" id="PTHR24356">
    <property type="entry name" value="SERINE/THREONINE-PROTEIN KINASE"/>
    <property type="match status" value="1"/>
</dbReference>
<feature type="region of interest" description="Disordered" evidence="11">
    <location>
        <begin position="407"/>
        <end position="656"/>
    </location>
</feature>
<dbReference type="SUPFAM" id="SSF52172">
    <property type="entry name" value="CheY-like"/>
    <property type="match status" value="1"/>
</dbReference>
<feature type="compositionally biased region" description="Polar residues" evidence="11">
    <location>
        <begin position="1103"/>
        <end position="1115"/>
    </location>
</feature>
<dbReference type="FunFam" id="3.30.200.20:FF:001008">
    <property type="entry name" value="Serine/threonine-protein kinase cek1"/>
    <property type="match status" value="1"/>
</dbReference>
<dbReference type="EC" id="2.7.11.1" evidence="1"/>
<feature type="region of interest" description="Disordered" evidence="11">
    <location>
        <begin position="352"/>
        <end position="379"/>
    </location>
</feature>
<dbReference type="PROSITE" id="PS00108">
    <property type="entry name" value="PROTEIN_KINASE_ST"/>
    <property type="match status" value="1"/>
</dbReference>
<protein>
    <recommendedName>
        <fullName evidence="1">non-specific serine/threonine protein kinase</fullName>
        <ecNumber evidence="1">2.7.11.1</ecNumber>
    </recommendedName>
</protein>
<dbReference type="Gene3D" id="1.10.510.10">
    <property type="entry name" value="Transferase(Phosphotransferase) domain 1"/>
    <property type="match status" value="2"/>
</dbReference>
<feature type="compositionally biased region" description="Acidic residues" evidence="11">
    <location>
        <begin position="352"/>
        <end position="368"/>
    </location>
</feature>
<dbReference type="InterPro" id="IPR008271">
    <property type="entry name" value="Ser/Thr_kinase_AS"/>
</dbReference>
<comment type="catalytic activity">
    <reaction evidence="9">
        <text>L-seryl-[protein] + ATP = O-phospho-L-seryl-[protein] + ADP + H(+)</text>
        <dbReference type="Rhea" id="RHEA:17989"/>
        <dbReference type="Rhea" id="RHEA-COMP:9863"/>
        <dbReference type="Rhea" id="RHEA-COMP:11604"/>
        <dbReference type="ChEBI" id="CHEBI:15378"/>
        <dbReference type="ChEBI" id="CHEBI:29999"/>
        <dbReference type="ChEBI" id="CHEBI:30616"/>
        <dbReference type="ChEBI" id="CHEBI:83421"/>
        <dbReference type="ChEBI" id="CHEBI:456216"/>
        <dbReference type="EC" id="2.7.11.1"/>
    </reaction>
</comment>
<feature type="region of interest" description="Disordered" evidence="11">
    <location>
        <begin position="877"/>
        <end position="944"/>
    </location>
</feature>
<evidence type="ECO:0000256" key="7">
    <source>
        <dbReference type="ARBA" id="ARBA00022840"/>
    </source>
</evidence>
<dbReference type="Proteomes" id="UP000761534">
    <property type="component" value="Unassembled WGS sequence"/>
</dbReference>
<keyword evidence="15" id="KW-1185">Reference proteome</keyword>
<feature type="compositionally biased region" description="Basic and acidic residues" evidence="11">
    <location>
        <begin position="435"/>
        <end position="444"/>
    </location>
</feature>
<feature type="compositionally biased region" description="Polar residues" evidence="11">
    <location>
        <begin position="892"/>
        <end position="901"/>
    </location>
</feature>
<dbReference type="InterPro" id="IPR050236">
    <property type="entry name" value="Ser_Thr_kinase_AGC"/>
</dbReference>
<feature type="region of interest" description="Disordered" evidence="11">
    <location>
        <begin position="1203"/>
        <end position="1368"/>
    </location>
</feature>
<dbReference type="Gene3D" id="3.30.200.20">
    <property type="entry name" value="Phosphorylase Kinase, domain 1"/>
    <property type="match status" value="2"/>
</dbReference>
<dbReference type="CDD" id="cd05611">
    <property type="entry name" value="STKc_Rim15_like"/>
    <property type="match status" value="1"/>
</dbReference>
<feature type="compositionally biased region" description="Low complexity" evidence="11">
    <location>
        <begin position="636"/>
        <end position="647"/>
    </location>
</feature>
<feature type="compositionally biased region" description="Low complexity" evidence="11">
    <location>
        <begin position="121"/>
        <end position="154"/>
    </location>
</feature>
<feature type="compositionally biased region" description="Polar residues" evidence="11">
    <location>
        <begin position="1295"/>
        <end position="1304"/>
    </location>
</feature>
<dbReference type="InterPro" id="IPR001789">
    <property type="entry name" value="Sig_transdc_resp-reg_receiver"/>
</dbReference>
<feature type="region of interest" description="Disordered" evidence="11">
    <location>
        <begin position="1096"/>
        <end position="1168"/>
    </location>
</feature>
<dbReference type="SMART" id="SM00220">
    <property type="entry name" value="S_TKc"/>
    <property type="match status" value="1"/>
</dbReference>
<evidence type="ECO:0000256" key="1">
    <source>
        <dbReference type="ARBA" id="ARBA00012513"/>
    </source>
</evidence>
<dbReference type="GO" id="GO:0006950">
    <property type="term" value="P:response to stress"/>
    <property type="evidence" value="ECO:0007669"/>
    <property type="project" value="UniProtKB-ARBA"/>
</dbReference>
<evidence type="ECO:0000256" key="2">
    <source>
        <dbReference type="ARBA" id="ARBA00022527"/>
    </source>
</evidence>
<sequence length="1556" mass="169169">MWVLKPYVPPQPLRIDLPPELVQSLGFGADVLVTYLEGLSNGNVTDLNNTPPPPTELCRICERRVPTWWFEQHCEICVLEHKAESELQMAHEALLEQRNTIASLLSAYDNRATASSSNGNTDTPATSTSSPPRSFSSSGSSSTASSLSSPQTPTIEYRGFALPCPPPPASPVLDPVLGAASPPRSPMVNSVAKRAIQRSSVSTSASGTSKKSPVRLTELLLELSDMALQINIPEIRYNADQNNVETEASESNEEEDEFRVHSPQSETRIHQVMGWIPSSVDDPGMALLCSDTETYARRKVDAALRLGNIITYSEKIRREIETGVQQVIEETVEKIIQQNDEYYEGDETYADEEIDEDEEEEEDVDFDDFPPPRREDSNKPIFADAYMHGDALPVTSTAPSDLRQYATSPANVSPYQPPSSHPTIGGSGSTPFKKLNFEDADLSRPKAQLADTRGSSTQSDASLKKPNSEETGQSKPRYLFPGGLSPDSHGGRMKNEVVAGSLTPKSILSGSPSSIPTGALNTDKSRAPPSMDSDSGGNDEHQLVDFDLNATVPRVRGRKSTSNLASSSSKGVGTSSYGSPRTGAPLRSRAHTTTGDNASPHTPYASPLLFPHEYVGSEDRHHRRKSSANSDISRAPVSPLLTSSVPSTKPPQPSIKDYEIISPISKGAFGSVYLSRKKLTGEYFAIKVLKKADMIAKNQVMNVKAERAILMAQSESPFVAKLFFTFQSKDYLFLVMEYLNGGDCAALIKALGGLPETWAQKYIAEVIVGVEDLHQKGIVHRDLKPDNLLIDYKGHLKLTDFGLSRMGLVGRHTRIRNSESTGSRSSSNNETPLDTPSSRTPSYDVSRPSTSTSQGTMLHDPNISLVPGYFNLNKAGGSSSSGFERGAGGGNRTDSSGSESLNHPRVVSRAVSEEGNEQSTMRLSPSSNVSNYSSQAANTPPMVLFDPEDATRKFVGTPDYLAPETIKGVGQDETSDWWSLGCILFEFLYGYPPFNDETPEKVFENILNRNIQWDDEISVSKEAKDLINKLLCLDQNTRLGAKGAEEIKSHPFFIGINNWDTLWDEEASFIPEVDNPESTDYFDLRGAVMQEFPEEMAAEEDTTTYQPSTSSAATGGTQGYQSDSSENSGSGTSARPSGGSPSFSTGSRKDPRIKHIPLHIPPHVRDGRVRRLSESSANDEFGAFSFKNLPVLERANKDLIYKLKNENQEQRSSSDASSGGGGRSRGLSISTNLPRRGGSPNSVNSGPSSPRHSISATSALPTLSTSVLTGPLSGPVSAVSPSRRSSTRPIAFSGAHTNPTSPSVCSHEPSATEPSESHTAIAPIPIKRHGSSGSHNSTDGSTGSGNTIHHFRRGSSFRRLSNMESSPELREQFKRQSASNRYNQVFDMSPCNSDTEESKNSAFLRVQKRRQASIRVPSGPSSEPKFRTLDILVCDINPVWRYSTEKMLVRLGCRVVSVNTGPEAVRRATGDIKFDLIILEYRLAKTNGSDVARLIHSTMNPNTTTPIVAMTKFVKDAKEGSAFSGIIEKPPTVEKLTEQLRALCCWTPNNTDEAAC</sequence>
<evidence type="ECO:0000256" key="3">
    <source>
        <dbReference type="ARBA" id="ARBA00022553"/>
    </source>
</evidence>
<evidence type="ECO:0000256" key="8">
    <source>
        <dbReference type="ARBA" id="ARBA00047899"/>
    </source>
</evidence>
<feature type="compositionally biased region" description="Polar residues" evidence="11">
    <location>
        <begin position="832"/>
        <end position="856"/>
    </location>
</feature>
<dbReference type="InterPro" id="IPR000719">
    <property type="entry name" value="Prot_kinase_dom"/>
</dbReference>
<comment type="caution">
    <text evidence="14">The sequence shown here is derived from an EMBL/GenBank/DDBJ whole genome shotgun (WGS) entry which is preliminary data.</text>
</comment>
<evidence type="ECO:0000313" key="15">
    <source>
        <dbReference type="Proteomes" id="UP000761534"/>
    </source>
</evidence>
<reference evidence="14" key="1">
    <citation type="journal article" date="2019" name="G3 (Bethesda)">
        <title>Genome Assemblies of Two Rare Opportunistic Yeast Pathogens: Diutina rugosa (syn. Candida rugosa) and Trichomonascus ciferrii (syn. Candida ciferrii).</title>
        <authorList>
            <person name="Mixao V."/>
            <person name="Saus E."/>
            <person name="Hansen A.P."/>
            <person name="Lass-Florl C."/>
            <person name="Gabaldon T."/>
        </authorList>
    </citation>
    <scope>NUCLEOTIDE SEQUENCE</scope>
    <source>
        <strain evidence="14">CBS 4856</strain>
    </source>
</reference>
<feature type="compositionally biased region" description="Acidic residues" evidence="11">
    <location>
        <begin position="247"/>
        <end position="257"/>
    </location>
</feature>
<gene>
    <name evidence="14" type="ORF">TRICI_002375</name>
</gene>
<dbReference type="GO" id="GO:1901992">
    <property type="term" value="P:positive regulation of mitotic cell cycle phase transition"/>
    <property type="evidence" value="ECO:0007669"/>
    <property type="project" value="UniProtKB-ARBA"/>
</dbReference>
<feature type="region of interest" description="Disordered" evidence="11">
    <location>
        <begin position="241"/>
        <end position="266"/>
    </location>
</feature>
<feature type="compositionally biased region" description="Low complexity" evidence="11">
    <location>
        <begin position="924"/>
        <end position="934"/>
    </location>
</feature>
<evidence type="ECO:0000256" key="6">
    <source>
        <dbReference type="ARBA" id="ARBA00022777"/>
    </source>
</evidence>
<comment type="caution">
    <text evidence="10">Lacks conserved residue(s) required for the propagation of feature annotation.</text>
</comment>
<keyword evidence="4" id="KW-0808">Transferase</keyword>
<dbReference type="EMBL" id="SWFS01000163">
    <property type="protein sequence ID" value="KAA8915454.1"/>
    <property type="molecule type" value="Genomic_DNA"/>
</dbReference>
<dbReference type="GO" id="GO:0000160">
    <property type="term" value="P:phosphorelay signal transduction system"/>
    <property type="evidence" value="ECO:0007669"/>
    <property type="project" value="InterPro"/>
</dbReference>
<dbReference type="GO" id="GO:0005737">
    <property type="term" value="C:cytoplasm"/>
    <property type="evidence" value="ECO:0007669"/>
    <property type="project" value="TreeGrafter"/>
</dbReference>
<dbReference type="Gene3D" id="3.40.50.2300">
    <property type="match status" value="1"/>
</dbReference>
<feature type="region of interest" description="Disordered" evidence="11">
    <location>
        <begin position="812"/>
        <end position="860"/>
    </location>
</feature>
<evidence type="ECO:0000256" key="5">
    <source>
        <dbReference type="ARBA" id="ARBA00022741"/>
    </source>
</evidence>
<dbReference type="GO" id="GO:0005524">
    <property type="term" value="F:ATP binding"/>
    <property type="evidence" value="ECO:0007669"/>
    <property type="project" value="UniProtKB-KW"/>
</dbReference>
<evidence type="ECO:0000259" key="13">
    <source>
        <dbReference type="PROSITE" id="PS50110"/>
    </source>
</evidence>
<feature type="domain" description="Response regulatory" evidence="13">
    <location>
        <begin position="1430"/>
        <end position="1544"/>
    </location>
</feature>
<dbReference type="Pfam" id="PF00069">
    <property type="entry name" value="Pkinase"/>
    <property type="match status" value="2"/>
</dbReference>
<keyword evidence="3" id="KW-0597">Phosphoprotein</keyword>
<comment type="catalytic activity">
    <reaction evidence="8">
        <text>L-threonyl-[protein] + ATP = O-phospho-L-threonyl-[protein] + ADP + H(+)</text>
        <dbReference type="Rhea" id="RHEA:46608"/>
        <dbReference type="Rhea" id="RHEA-COMP:11060"/>
        <dbReference type="Rhea" id="RHEA-COMP:11605"/>
        <dbReference type="ChEBI" id="CHEBI:15378"/>
        <dbReference type="ChEBI" id="CHEBI:30013"/>
        <dbReference type="ChEBI" id="CHEBI:30616"/>
        <dbReference type="ChEBI" id="CHEBI:61977"/>
        <dbReference type="ChEBI" id="CHEBI:456216"/>
        <dbReference type="EC" id="2.7.11.1"/>
    </reaction>
</comment>
<feature type="compositionally biased region" description="Low complexity" evidence="11">
    <location>
        <begin position="560"/>
        <end position="579"/>
    </location>
</feature>
<organism evidence="14 15">
    <name type="scientific">Trichomonascus ciferrii</name>
    <dbReference type="NCBI Taxonomy" id="44093"/>
    <lineage>
        <taxon>Eukaryota</taxon>
        <taxon>Fungi</taxon>
        <taxon>Dikarya</taxon>
        <taxon>Ascomycota</taxon>
        <taxon>Saccharomycotina</taxon>
        <taxon>Dipodascomycetes</taxon>
        <taxon>Dipodascales</taxon>
        <taxon>Trichomonascaceae</taxon>
        <taxon>Trichomonascus</taxon>
        <taxon>Trichomonascus ciferrii complex</taxon>
    </lineage>
</organism>
<feature type="compositionally biased region" description="Low complexity" evidence="11">
    <location>
        <begin position="818"/>
        <end position="831"/>
    </location>
</feature>
<dbReference type="OrthoDB" id="162894at2759"/>
<feature type="compositionally biased region" description="Low complexity" evidence="11">
    <location>
        <begin position="1119"/>
        <end position="1146"/>
    </location>
</feature>
<dbReference type="PROSITE" id="PS50110">
    <property type="entry name" value="RESPONSE_REGULATORY"/>
    <property type="match status" value="1"/>
</dbReference>
<feature type="domain" description="Protein kinase" evidence="12">
    <location>
        <begin position="658"/>
        <end position="1053"/>
    </location>
</feature>
<evidence type="ECO:0000313" key="14">
    <source>
        <dbReference type="EMBL" id="KAA8915454.1"/>
    </source>
</evidence>
<dbReference type="GO" id="GO:0005634">
    <property type="term" value="C:nucleus"/>
    <property type="evidence" value="ECO:0007669"/>
    <property type="project" value="TreeGrafter"/>
</dbReference>
<feature type="compositionally biased region" description="Polar residues" evidence="11">
    <location>
        <begin position="1331"/>
        <end position="1347"/>
    </location>
</feature>
<dbReference type="Pfam" id="PF00072">
    <property type="entry name" value="Response_reg"/>
    <property type="match status" value="1"/>
</dbReference>
<keyword evidence="7" id="KW-0067">ATP-binding</keyword>
<keyword evidence="5" id="KW-0547">Nucleotide-binding</keyword>
<accession>A0A642V890</accession>